<evidence type="ECO:0000313" key="1">
    <source>
        <dbReference type="EMBL" id="KAI8567604.1"/>
    </source>
</evidence>
<organism evidence="1 2">
    <name type="scientific">Rhododendron molle</name>
    <name type="common">Chinese azalea</name>
    <name type="synonym">Azalea mollis</name>
    <dbReference type="NCBI Taxonomy" id="49168"/>
    <lineage>
        <taxon>Eukaryota</taxon>
        <taxon>Viridiplantae</taxon>
        <taxon>Streptophyta</taxon>
        <taxon>Embryophyta</taxon>
        <taxon>Tracheophyta</taxon>
        <taxon>Spermatophyta</taxon>
        <taxon>Magnoliopsida</taxon>
        <taxon>eudicotyledons</taxon>
        <taxon>Gunneridae</taxon>
        <taxon>Pentapetalae</taxon>
        <taxon>asterids</taxon>
        <taxon>Ericales</taxon>
        <taxon>Ericaceae</taxon>
        <taxon>Ericoideae</taxon>
        <taxon>Rhodoreae</taxon>
        <taxon>Rhododendron</taxon>
    </lineage>
</organism>
<proteinExistence type="predicted"/>
<accession>A0ACC0PR39</accession>
<keyword evidence="2" id="KW-1185">Reference proteome</keyword>
<protein>
    <submittedName>
        <fullName evidence="1">Uncharacterized protein</fullName>
    </submittedName>
</protein>
<evidence type="ECO:0000313" key="2">
    <source>
        <dbReference type="Proteomes" id="UP001062846"/>
    </source>
</evidence>
<reference evidence="1" key="1">
    <citation type="submission" date="2022-02" db="EMBL/GenBank/DDBJ databases">
        <title>Plant Genome Project.</title>
        <authorList>
            <person name="Zhang R.-G."/>
        </authorList>
    </citation>
    <scope>NUCLEOTIDE SEQUENCE</scope>
    <source>
        <strain evidence="1">AT1</strain>
    </source>
</reference>
<name>A0ACC0PR39_RHOML</name>
<sequence length="207" mass="23165">MFCDCKHSMTYSRKNDLSLDPQGFLFYDENANLIRAKVKDCLAKPTPRVSKIFRKVKKAVSSFGVVMAAVEVPSATSVFTGKLDKTVKVIVSRPKKSRSKEEKEEEEEVLLIDGIEVERDVFVKFDVFMNDEDEATSGAHKTEFAGSFVNVPQKHEHHKKIKTKLRLGISELLEDLGADDDENVLVTLVPRSGVGDVSIDGVKIEFD</sequence>
<dbReference type="Proteomes" id="UP001062846">
    <property type="component" value="Chromosome 2"/>
</dbReference>
<dbReference type="EMBL" id="CM046389">
    <property type="protein sequence ID" value="KAI8567604.1"/>
    <property type="molecule type" value="Genomic_DNA"/>
</dbReference>
<comment type="caution">
    <text evidence="1">The sequence shown here is derived from an EMBL/GenBank/DDBJ whole genome shotgun (WGS) entry which is preliminary data.</text>
</comment>
<gene>
    <name evidence="1" type="ORF">RHMOL_Rhmol02G0134400</name>
</gene>